<dbReference type="Pfam" id="PF04434">
    <property type="entry name" value="SWIM"/>
    <property type="match status" value="1"/>
</dbReference>
<keyword evidence="6" id="KW-0233">DNA recombination</keyword>
<dbReference type="InterPro" id="IPR007527">
    <property type="entry name" value="Znf_SWIM"/>
</dbReference>
<dbReference type="AlphaFoldDB" id="A0AAE0A673"/>
<dbReference type="GO" id="GO:0008270">
    <property type="term" value="F:zinc ion binding"/>
    <property type="evidence" value="ECO:0007669"/>
    <property type="project" value="UniProtKB-KW"/>
</dbReference>
<protein>
    <recommendedName>
        <fullName evidence="8">SWIM-type domain-containing protein</fullName>
    </recommendedName>
</protein>
<dbReference type="GO" id="GO:0006313">
    <property type="term" value="P:DNA transposition"/>
    <property type="evidence" value="ECO:0007669"/>
    <property type="project" value="InterPro"/>
</dbReference>
<reference evidence="9" key="1">
    <citation type="journal article" date="2023" name="Plant J.">
        <title>Genome sequences and population genomics provide insights into the demographic history, inbreeding, and mutation load of two 'living fossil' tree species of Dipteronia.</title>
        <authorList>
            <person name="Feng Y."/>
            <person name="Comes H.P."/>
            <person name="Chen J."/>
            <person name="Zhu S."/>
            <person name="Lu R."/>
            <person name="Zhang X."/>
            <person name="Li P."/>
            <person name="Qiu J."/>
            <person name="Olsen K.M."/>
            <person name="Qiu Y."/>
        </authorList>
    </citation>
    <scope>NUCLEOTIDE SEQUENCE</scope>
    <source>
        <strain evidence="9">NBL</strain>
    </source>
</reference>
<evidence type="ECO:0000313" key="10">
    <source>
        <dbReference type="Proteomes" id="UP001281410"/>
    </source>
</evidence>
<keyword evidence="3 7" id="KW-0863">Zinc-finger</keyword>
<evidence type="ECO:0000259" key="8">
    <source>
        <dbReference type="PROSITE" id="PS50966"/>
    </source>
</evidence>
<sequence length="335" mass="38679">MLVSDRHNGIFNAMEAIFPDAAHEICAYHLAQNLKRICKQRDDVIWLYYRATYAYRIEEFDLVMSELKETYCKVYDELLAAVVKKFSHVHSPRKRYFLMTTNIAESMNSCLLAVRKLPITAMAEFIRDLLQRWFYNRRTNAREMSTYLTTFADEHIKDRTETAHRCEIHPIHFNTFKVDDKWKETTVDLDERSCSCRQWDLDELPCSHAMAVARCFLFEELLLAAVIDLKTKDDLSLATILGLNEPKMKYAWEVVGLGNGTLSLGIPVRPKGLLLYSLATSSIVMDYRKMKYAWEVVGLGNGTLSLGIPVRPKEHEVSLGNCRPGKQHIKPRNTC</sequence>
<evidence type="ECO:0000256" key="6">
    <source>
        <dbReference type="ARBA" id="ARBA00023172"/>
    </source>
</evidence>
<keyword evidence="1" id="KW-0815">Transposition</keyword>
<name>A0AAE0A673_9ROSI</name>
<dbReference type="PROSITE" id="PS50966">
    <property type="entry name" value="ZF_SWIM"/>
    <property type="match status" value="1"/>
</dbReference>
<accession>A0AAE0A673</accession>
<evidence type="ECO:0000256" key="2">
    <source>
        <dbReference type="ARBA" id="ARBA00022723"/>
    </source>
</evidence>
<feature type="domain" description="SWIM-type" evidence="8">
    <location>
        <begin position="185"/>
        <end position="217"/>
    </location>
</feature>
<comment type="caution">
    <text evidence="9">The sequence shown here is derived from an EMBL/GenBank/DDBJ whole genome shotgun (WGS) entry which is preliminary data.</text>
</comment>
<proteinExistence type="predicted"/>
<dbReference type="SMART" id="SM00575">
    <property type="entry name" value="ZnF_PMZ"/>
    <property type="match status" value="1"/>
</dbReference>
<evidence type="ECO:0000256" key="5">
    <source>
        <dbReference type="ARBA" id="ARBA00023125"/>
    </source>
</evidence>
<evidence type="ECO:0000256" key="1">
    <source>
        <dbReference type="ARBA" id="ARBA00022578"/>
    </source>
</evidence>
<evidence type="ECO:0000256" key="4">
    <source>
        <dbReference type="ARBA" id="ARBA00022833"/>
    </source>
</evidence>
<evidence type="ECO:0000313" key="9">
    <source>
        <dbReference type="EMBL" id="KAK3204414.1"/>
    </source>
</evidence>
<keyword evidence="10" id="KW-1185">Reference proteome</keyword>
<evidence type="ECO:0000256" key="7">
    <source>
        <dbReference type="PROSITE-ProRule" id="PRU00325"/>
    </source>
</evidence>
<dbReference type="GO" id="GO:0003677">
    <property type="term" value="F:DNA binding"/>
    <property type="evidence" value="ECO:0007669"/>
    <property type="project" value="UniProtKB-KW"/>
</dbReference>
<evidence type="ECO:0000256" key="3">
    <source>
        <dbReference type="ARBA" id="ARBA00022771"/>
    </source>
</evidence>
<keyword evidence="4" id="KW-0862">Zinc</keyword>
<dbReference type="InterPro" id="IPR006564">
    <property type="entry name" value="Znf_PMZ"/>
</dbReference>
<dbReference type="InterPro" id="IPR001207">
    <property type="entry name" value="Transposase_mutator"/>
</dbReference>
<gene>
    <name evidence="9" type="ORF">Dsin_018460</name>
</gene>
<dbReference type="Pfam" id="PF00872">
    <property type="entry name" value="Transposase_mut"/>
    <property type="match status" value="1"/>
</dbReference>
<keyword evidence="5" id="KW-0238">DNA-binding</keyword>
<dbReference type="EMBL" id="JANJYJ010000006">
    <property type="protein sequence ID" value="KAK3204414.1"/>
    <property type="molecule type" value="Genomic_DNA"/>
</dbReference>
<organism evidence="9 10">
    <name type="scientific">Dipteronia sinensis</name>
    <dbReference type="NCBI Taxonomy" id="43782"/>
    <lineage>
        <taxon>Eukaryota</taxon>
        <taxon>Viridiplantae</taxon>
        <taxon>Streptophyta</taxon>
        <taxon>Embryophyta</taxon>
        <taxon>Tracheophyta</taxon>
        <taxon>Spermatophyta</taxon>
        <taxon>Magnoliopsida</taxon>
        <taxon>eudicotyledons</taxon>
        <taxon>Gunneridae</taxon>
        <taxon>Pentapetalae</taxon>
        <taxon>rosids</taxon>
        <taxon>malvids</taxon>
        <taxon>Sapindales</taxon>
        <taxon>Sapindaceae</taxon>
        <taxon>Hippocastanoideae</taxon>
        <taxon>Acereae</taxon>
        <taxon>Dipteronia</taxon>
    </lineage>
</organism>
<dbReference type="Proteomes" id="UP001281410">
    <property type="component" value="Unassembled WGS sequence"/>
</dbReference>
<keyword evidence="2" id="KW-0479">Metal-binding</keyword>
<dbReference type="PANTHER" id="PTHR31973">
    <property type="entry name" value="POLYPROTEIN, PUTATIVE-RELATED"/>
    <property type="match status" value="1"/>
</dbReference>
<dbReference type="PANTHER" id="PTHR31973:SF195">
    <property type="entry name" value="MUDR FAMILY TRANSPOSASE"/>
    <property type="match status" value="1"/>
</dbReference>
<dbReference type="GO" id="GO:0004803">
    <property type="term" value="F:transposase activity"/>
    <property type="evidence" value="ECO:0007669"/>
    <property type="project" value="InterPro"/>
</dbReference>